<evidence type="ECO:0000313" key="4">
    <source>
        <dbReference type="Proteomes" id="UP000637788"/>
    </source>
</evidence>
<dbReference type="RefSeq" id="WP_189323622.1">
    <property type="nucleotide sequence ID" value="NZ_BMPQ01000010.1"/>
</dbReference>
<feature type="region of interest" description="Disordered" evidence="1">
    <location>
        <begin position="285"/>
        <end position="326"/>
    </location>
</feature>
<dbReference type="AlphaFoldDB" id="A0A917QYY4"/>
<feature type="domain" description="AAA+ ATPase" evidence="2">
    <location>
        <begin position="14"/>
        <end position="176"/>
    </location>
</feature>
<evidence type="ECO:0000256" key="1">
    <source>
        <dbReference type="SAM" id="MobiDB-lite"/>
    </source>
</evidence>
<keyword evidence="4" id="KW-1185">Reference proteome</keyword>
<evidence type="ECO:0000259" key="2">
    <source>
        <dbReference type="SMART" id="SM00382"/>
    </source>
</evidence>
<reference evidence="3" key="2">
    <citation type="submission" date="2020-09" db="EMBL/GenBank/DDBJ databases">
        <authorList>
            <person name="Sun Q."/>
            <person name="Ohkuma M."/>
        </authorList>
    </citation>
    <scope>NUCLEOTIDE SEQUENCE</scope>
    <source>
        <strain evidence="3">JCM 3035</strain>
    </source>
</reference>
<protein>
    <recommendedName>
        <fullName evidence="2">AAA+ ATPase domain-containing protein</fullName>
    </recommendedName>
</protein>
<dbReference type="Pfam" id="PF13479">
    <property type="entry name" value="AAA_24"/>
    <property type="match status" value="1"/>
</dbReference>
<dbReference type="InterPro" id="IPR003593">
    <property type="entry name" value="AAA+_ATPase"/>
</dbReference>
<gene>
    <name evidence="3" type="ORF">GCM10010094_44480</name>
</gene>
<dbReference type="InterPro" id="IPR027417">
    <property type="entry name" value="P-loop_NTPase"/>
</dbReference>
<name>A0A917QYY4_9ACTN</name>
<reference evidence="3" key="1">
    <citation type="journal article" date="2014" name="Int. J. Syst. Evol. Microbiol.">
        <title>Complete genome sequence of Corynebacterium casei LMG S-19264T (=DSM 44701T), isolated from a smear-ripened cheese.</title>
        <authorList>
            <consortium name="US DOE Joint Genome Institute (JGI-PGF)"/>
            <person name="Walter F."/>
            <person name="Albersmeier A."/>
            <person name="Kalinowski J."/>
            <person name="Ruckert C."/>
        </authorList>
    </citation>
    <scope>NUCLEOTIDE SEQUENCE</scope>
    <source>
        <strain evidence="3">JCM 3035</strain>
    </source>
</reference>
<comment type="caution">
    <text evidence="3">The sequence shown here is derived from an EMBL/GenBank/DDBJ whole genome shotgun (WGS) entry which is preliminary data.</text>
</comment>
<dbReference type="Proteomes" id="UP000637788">
    <property type="component" value="Unassembled WGS sequence"/>
</dbReference>
<evidence type="ECO:0000313" key="3">
    <source>
        <dbReference type="EMBL" id="GGK78429.1"/>
    </source>
</evidence>
<sequence>MSTFTFTPATKEQAKARIALTGPTGSGKTYTALVIGTGLGDRIALIDTEHGSASKYADEFAFDTLPLTTFEPRALVEALAVAAHEGYDVVIVDSLSHFWSGTGGMLEQVDNAAKRTGSGNSFAGWKEARPLERAMIDALLAYPGQLIATMRTKTEYVVEADERGRKVPRKVGLKPEQREGIEYEFDIVGDLDHENTLVISKSRAKPLSGMVLHKPGAEFAEAILGWLKTGKPAKSVSDYIAAATAPDATYDGLRSLYEEARRHNLLGSAVLDDGETRTLGELIVRHGTEAAKKQDARDAESRAETERETERRKDEVGTGRRKDKVA</sequence>
<dbReference type="SUPFAM" id="SSF52540">
    <property type="entry name" value="P-loop containing nucleoside triphosphate hydrolases"/>
    <property type="match status" value="1"/>
</dbReference>
<organism evidence="3 4">
    <name type="scientific">Streptomyces flaveus</name>
    <dbReference type="NCBI Taxonomy" id="66370"/>
    <lineage>
        <taxon>Bacteria</taxon>
        <taxon>Bacillati</taxon>
        <taxon>Actinomycetota</taxon>
        <taxon>Actinomycetes</taxon>
        <taxon>Kitasatosporales</taxon>
        <taxon>Streptomycetaceae</taxon>
        <taxon>Streptomyces</taxon>
        <taxon>Streptomyces aurantiacus group</taxon>
    </lineage>
</organism>
<proteinExistence type="predicted"/>
<dbReference type="SMART" id="SM00382">
    <property type="entry name" value="AAA"/>
    <property type="match status" value="1"/>
</dbReference>
<dbReference type="Gene3D" id="3.40.50.300">
    <property type="entry name" value="P-loop containing nucleotide triphosphate hydrolases"/>
    <property type="match status" value="1"/>
</dbReference>
<accession>A0A917QYY4</accession>
<dbReference type="EMBL" id="BMPQ01000010">
    <property type="protein sequence ID" value="GGK78429.1"/>
    <property type="molecule type" value="Genomic_DNA"/>
</dbReference>